<name>A0A553PBZ8_TIGCA</name>
<dbReference type="Gene3D" id="1.10.238.10">
    <property type="entry name" value="EF-hand"/>
    <property type="match status" value="2"/>
</dbReference>
<keyword evidence="1" id="KW-0677">Repeat</keyword>
<evidence type="ECO:0000259" key="4">
    <source>
        <dbReference type="PROSITE" id="PS50222"/>
    </source>
</evidence>
<evidence type="ECO:0000313" key="5">
    <source>
        <dbReference type="EMBL" id="TRY75206.1"/>
    </source>
</evidence>
<evidence type="ECO:0000256" key="1">
    <source>
        <dbReference type="ARBA" id="ARBA00022737"/>
    </source>
</evidence>
<dbReference type="PANTHER" id="PTHR23048:SF0">
    <property type="entry name" value="CALMODULIN LIKE 3"/>
    <property type="match status" value="1"/>
</dbReference>
<feature type="domain" description="EF-hand" evidence="4">
    <location>
        <begin position="88"/>
        <end position="123"/>
    </location>
</feature>
<comment type="function">
    <text evidence="3">Troponin is the central regulatory protein of striated muscle contraction. Tn consists of three components: Tn-I which is the inhibitor of actomyosin ATPase, Tn-T which contains the binding site for tropomyosin and Tn-C. The binding of calcium to Tn-C abolishes the inhibitory action of Tn on actin filaments.</text>
</comment>
<organism evidence="5 6">
    <name type="scientific">Tigriopus californicus</name>
    <name type="common">Marine copepod</name>
    <dbReference type="NCBI Taxonomy" id="6832"/>
    <lineage>
        <taxon>Eukaryota</taxon>
        <taxon>Metazoa</taxon>
        <taxon>Ecdysozoa</taxon>
        <taxon>Arthropoda</taxon>
        <taxon>Crustacea</taxon>
        <taxon>Multicrustacea</taxon>
        <taxon>Hexanauplia</taxon>
        <taxon>Copepoda</taxon>
        <taxon>Harpacticoida</taxon>
        <taxon>Harpacticidae</taxon>
        <taxon>Tigriopus</taxon>
    </lineage>
</organism>
<dbReference type="GO" id="GO:0016460">
    <property type="term" value="C:myosin II complex"/>
    <property type="evidence" value="ECO:0007669"/>
    <property type="project" value="TreeGrafter"/>
</dbReference>
<dbReference type="PANTHER" id="PTHR23048">
    <property type="entry name" value="MYOSIN LIGHT CHAIN 1, 3"/>
    <property type="match status" value="1"/>
</dbReference>
<evidence type="ECO:0000256" key="3">
    <source>
        <dbReference type="ARBA" id="ARBA00037722"/>
    </source>
</evidence>
<dbReference type="InterPro" id="IPR011992">
    <property type="entry name" value="EF-hand-dom_pair"/>
</dbReference>
<feature type="domain" description="EF-hand" evidence="4">
    <location>
        <begin position="50"/>
        <end position="85"/>
    </location>
</feature>
<feature type="domain" description="EF-hand" evidence="4">
    <location>
        <begin position="124"/>
        <end position="156"/>
    </location>
</feature>
<dbReference type="CDD" id="cd00051">
    <property type="entry name" value="EFh"/>
    <property type="match status" value="1"/>
</dbReference>
<dbReference type="PROSITE" id="PS00018">
    <property type="entry name" value="EF_HAND_1"/>
    <property type="match status" value="3"/>
</dbReference>
<dbReference type="EMBL" id="VCGU01000005">
    <property type="protein sequence ID" value="TRY75206.1"/>
    <property type="molecule type" value="Genomic_DNA"/>
</dbReference>
<dbReference type="InterPro" id="IPR050230">
    <property type="entry name" value="CALM/Myosin/TropC-like"/>
</dbReference>
<dbReference type="SUPFAM" id="SSF47473">
    <property type="entry name" value="EF-hand"/>
    <property type="match status" value="1"/>
</dbReference>
<comment type="caution">
    <text evidence="5">The sequence shown here is derived from an EMBL/GenBank/DDBJ whole genome shotgun (WGS) entry which is preliminary data.</text>
</comment>
<protein>
    <recommendedName>
        <fullName evidence="4">EF-hand domain-containing protein</fullName>
    </recommendedName>
</protein>
<dbReference type="OrthoDB" id="26525at2759"/>
<evidence type="ECO:0000313" key="6">
    <source>
        <dbReference type="Proteomes" id="UP000318571"/>
    </source>
</evidence>
<keyword evidence="6" id="KW-1185">Reference proteome</keyword>
<dbReference type="FunFam" id="1.10.238.10:FF:000178">
    <property type="entry name" value="Calmodulin-2 A"/>
    <property type="match status" value="1"/>
</dbReference>
<evidence type="ECO:0000256" key="2">
    <source>
        <dbReference type="ARBA" id="ARBA00022837"/>
    </source>
</evidence>
<dbReference type="PROSITE" id="PS50222">
    <property type="entry name" value="EF_HAND_2"/>
    <property type="match status" value="4"/>
</dbReference>
<dbReference type="STRING" id="6832.A0A553PBZ8"/>
<dbReference type="GO" id="GO:0005509">
    <property type="term" value="F:calcium ion binding"/>
    <property type="evidence" value="ECO:0007669"/>
    <property type="project" value="InterPro"/>
</dbReference>
<feature type="domain" description="EF-hand" evidence="4">
    <location>
        <begin position="14"/>
        <end position="49"/>
    </location>
</feature>
<dbReference type="SMART" id="SM00054">
    <property type="entry name" value="EFh"/>
    <property type="match status" value="4"/>
</dbReference>
<keyword evidence="2" id="KW-0106">Calcium</keyword>
<sequence>MADDGHPPPELTEEQIAELKQAFNEFDKDGSGNITTKELGYAMRAMGMNPTEQELLDLINEFDTDGSGQIEFPEFCNMMSHKIGRYDNDEDLIRSAFRVMDKKGTGTITSAEFRFLMTNIGDKISHEEFDMLIGEADRDGDGYLDYEEFVQLMTSK</sequence>
<dbReference type="Pfam" id="PF13499">
    <property type="entry name" value="EF-hand_7"/>
    <property type="match status" value="2"/>
</dbReference>
<dbReference type="AlphaFoldDB" id="A0A553PBZ8"/>
<dbReference type="Proteomes" id="UP000318571">
    <property type="component" value="Chromosome 2"/>
</dbReference>
<dbReference type="InterPro" id="IPR002048">
    <property type="entry name" value="EF_hand_dom"/>
</dbReference>
<gene>
    <name evidence="5" type="ORF">TCAL_04610</name>
</gene>
<proteinExistence type="predicted"/>
<accession>A0A553PBZ8</accession>
<dbReference type="InterPro" id="IPR018247">
    <property type="entry name" value="EF_Hand_1_Ca_BS"/>
</dbReference>
<reference evidence="5 6" key="1">
    <citation type="journal article" date="2018" name="Nat. Ecol. Evol.">
        <title>Genomic signatures of mitonuclear coevolution across populations of Tigriopus californicus.</title>
        <authorList>
            <person name="Barreto F.S."/>
            <person name="Watson E.T."/>
            <person name="Lima T.G."/>
            <person name="Willett C.S."/>
            <person name="Edmands S."/>
            <person name="Li W."/>
            <person name="Burton R.S."/>
        </authorList>
    </citation>
    <scope>NUCLEOTIDE SEQUENCE [LARGE SCALE GENOMIC DNA]</scope>
    <source>
        <strain evidence="5 6">San Diego</strain>
    </source>
</reference>